<dbReference type="InterPro" id="IPR013094">
    <property type="entry name" value="AB_hydrolase_3"/>
</dbReference>
<dbReference type="GO" id="GO:0004771">
    <property type="term" value="F:sterol ester esterase activity"/>
    <property type="evidence" value="ECO:0007669"/>
    <property type="project" value="TreeGrafter"/>
</dbReference>
<dbReference type="Gene3D" id="3.40.50.1820">
    <property type="entry name" value="alpha/beta hydrolase"/>
    <property type="match status" value="1"/>
</dbReference>
<dbReference type="GO" id="GO:0005829">
    <property type="term" value="C:cytosol"/>
    <property type="evidence" value="ECO:0007669"/>
    <property type="project" value="TreeGrafter"/>
</dbReference>
<evidence type="ECO:0000313" key="2">
    <source>
        <dbReference type="EMBL" id="CAI2379474.1"/>
    </source>
</evidence>
<reference evidence="2" key="1">
    <citation type="submission" date="2023-07" db="EMBL/GenBank/DDBJ databases">
        <authorList>
            <consortium name="AG Swart"/>
            <person name="Singh M."/>
            <person name="Singh A."/>
            <person name="Seah K."/>
            <person name="Emmerich C."/>
        </authorList>
    </citation>
    <scope>NUCLEOTIDE SEQUENCE</scope>
    <source>
        <strain evidence="2">DP1</strain>
    </source>
</reference>
<evidence type="ECO:0000313" key="3">
    <source>
        <dbReference type="Proteomes" id="UP001295684"/>
    </source>
</evidence>
<name>A0AAD2D3D6_EUPCR</name>
<dbReference type="GO" id="GO:0019433">
    <property type="term" value="P:triglyceride catabolic process"/>
    <property type="evidence" value="ECO:0007669"/>
    <property type="project" value="TreeGrafter"/>
</dbReference>
<keyword evidence="3" id="KW-1185">Reference proteome</keyword>
<dbReference type="SUPFAM" id="SSF53474">
    <property type="entry name" value="alpha/beta-Hydrolases"/>
    <property type="match status" value="1"/>
</dbReference>
<organism evidence="2 3">
    <name type="scientific">Euplotes crassus</name>
    <dbReference type="NCBI Taxonomy" id="5936"/>
    <lineage>
        <taxon>Eukaryota</taxon>
        <taxon>Sar</taxon>
        <taxon>Alveolata</taxon>
        <taxon>Ciliophora</taxon>
        <taxon>Intramacronucleata</taxon>
        <taxon>Spirotrichea</taxon>
        <taxon>Hypotrichia</taxon>
        <taxon>Euplotida</taxon>
        <taxon>Euplotidae</taxon>
        <taxon>Moneuplotes</taxon>
    </lineage>
</organism>
<gene>
    <name evidence="2" type="ORF">ECRASSUSDP1_LOCUS20884</name>
</gene>
<evidence type="ECO:0000259" key="1">
    <source>
        <dbReference type="Pfam" id="PF07859"/>
    </source>
</evidence>
<dbReference type="EMBL" id="CAMPGE010021322">
    <property type="protein sequence ID" value="CAI2379474.1"/>
    <property type="molecule type" value="Genomic_DNA"/>
</dbReference>
<feature type="domain" description="Alpha/beta hydrolase fold-3" evidence="1">
    <location>
        <begin position="461"/>
        <end position="671"/>
    </location>
</feature>
<dbReference type="Proteomes" id="UP001295684">
    <property type="component" value="Unassembled WGS sequence"/>
</dbReference>
<dbReference type="PANTHER" id="PTHR23025">
    <property type="entry name" value="TRIACYLGLYCEROL LIPASE"/>
    <property type="match status" value="1"/>
</dbReference>
<protein>
    <recommendedName>
        <fullName evidence="1">Alpha/beta hydrolase fold-3 domain-containing protein</fullName>
    </recommendedName>
</protein>
<dbReference type="InterPro" id="IPR029058">
    <property type="entry name" value="AB_hydrolase_fold"/>
</dbReference>
<dbReference type="Pfam" id="PF07859">
    <property type="entry name" value="Abhydrolase_3"/>
    <property type="match status" value="1"/>
</dbReference>
<accession>A0AAD2D3D6</accession>
<dbReference type="GO" id="GO:0004806">
    <property type="term" value="F:triacylglycerol lipase activity"/>
    <property type="evidence" value="ECO:0007669"/>
    <property type="project" value="TreeGrafter"/>
</dbReference>
<dbReference type="PANTHER" id="PTHR23025:SF3">
    <property type="entry name" value="HORMONE-SENSITIVE LIPASE"/>
    <property type="match status" value="1"/>
</dbReference>
<dbReference type="AlphaFoldDB" id="A0AAD2D3D6"/>
<sequence length="698" mass="79999">MEPQIVRTYVTSRPDKVMELFMKKYEEKEVIDHYHSKYHYPVQYSFYCGQKEMEAILNPLLDQCHHVVMEAVMLLKQANATYEPYEEHIDLMTDCIDTLDYQLVLMGYNLNEKILKSDVVQKILNKRFDSKRNEGLIQECNPNEELKSEDKTHALSRVVPMIEKALKTSTGFDEDELLKTFLTRERKVNTSALSLVLRAFQKALNNVQSCIELIYLSDGASERKRFLHKCNDLFRFTVFIFGAAKEDPSDIFYQSEPNDDIELLTSNMKYIDYQDQEKDMMEYLDLMKKAEDQVHRGYAVGSHCLPATTTFGQISSYIGWSVLYSARSIFPWGIPDPIEDGRLFEAMLPLDMLTKGVLMKHEDLAKDKESKFEGDLAVNKLIYVSKCISDELSLENLKENKVPEMIQKDLELPFTIDKAQYDPDYTVKVRVISKNDWGRVDWTTGNLLNPTSEPSYVDRVIVNIHGGSWIGGSSAKDLFITSQIAQETNYPIFCIDYRLAPTHKFPKGLSDCFQIYLWVQNYAEKYLQLTFGEIVLEGDSAGGNIAVGVVSQTIQRGLKVPKGICLEYPCAATDGQSFSPSLLTGIDDVNLNYWYLPMVLELYTTKEEQRNPISCIKNLGDDILKDFPPMKIIIAEVDAIRDEALRFSLKCLKNGVNVETQIFKHQFHGFIGHAELPEERNMSPVGLKQIIENVTSKF</sequence>
<comment type="caution">
    <text evidence="2">The sequence shown here is derived from an EMBL/GenBank/DDBJ whole genome shotgun (WGS) entry which is preliminary data.</text>
</comment>
<proteinExistence type="predicted"/>